<accession>A0A2C9UJL7</accession>
<reference evidence="1" key="1">
    <citation type="submission" date="2016-02" db="EMBL/GenBank/DDBJ databases">
        <title>WGS assembly of Manihot esculenta.</title>
        <authorList>
            <person name="Bredeson J.V."/>
            <person name="Prochnik S.E."/>
            <person name="Lyons J.B."/>
            <person name="Schmutz J."/>
            <person name="Grimwood J."/>
            <person name="Vrebalov J."/>
            <person name="Bart R.S."/>
            <person name="Amuge T."/>
            <person name="Ferguson M.E."/>
            <person name="Green R."/>
            <person name="Putnam N."/>
            <person name="Stites J."/>
            <person name="Rounsley S."/>
            <person name="Rokhsar D.S."/>
        </authorList>
    </citation>
    <scope>NUCLEOTIDE SEQUENCE [LARGE SCALE GENOMIC DNA]</scope>
    <source>
        <tissue evidence="1">Leaf</tissue>
    </source>
</reference>
<organism evidence="1">
    <name type="scientific">Manihot esculenta</name>
    <name type="common">Cassava</name>
    <name type="synonym">Jatropha manihot</name>
    <dbReference type="NCBI Taxonomy" id="3983"/>
    <lineage>
        <taxon>Eukaryota</taxon>
        <taxon>Viridiplantae</taxon>
        <taxon>Streptophyta</taxon>
        <taxon>Embryophyta</taxon>
        <taxon>Tracheophyta</taxon>
        <taxon>Spermatophyta</taxon>
        <taxon>Magnoliopsida</taxon>
        <taxon>eudicotyledons</taxon>
        <taxon>Gunneridae</taxon>
        <taxon>Pentapetalae</taxon>
        <taxon>rosids</taxon>
        <taxon>fabids</taxon>
        <taxon>Malpighiales</taxon>
        <taxon>Euphorbiaceae</taxon>
        <taxon>Crotonoideae</taxon>
        <taxon>Manihoteae</taxon>
        <taxon>Manihot</taxon>
    </lineage>
</organism>
<protein>
    <submittedName>
        <fullName evidence="1">Uncharacterized protein</fullName>
    </submittedName>
</protein>
<dbReference type="EMBL" id="CM004400">
    <property type="protein sequence ID" value="OAY30939.1"/>
    <property type="molecule type" value="Genomic_DNA"/>
</dbReference>
<evidence type="ECO:0000313" key="1">
    <source>
        <dbReference type="EMBL" id="OAY30939.1"/>
    </source>
</evidence>
<gene>
    <name evidence="1" type="ORF">MANES_14G070300</name>
</gene>
<dbReference type="AlphaFoldDB" id="A0A2C9UJL7"/>
<sequence length="43" mass="5018">MDVSIFIIVMHARDVSQPLVHKNSFPIPTFFGLDQTRFLTRNK</sequence>
<proteinExistence type="predicted"/>
<name>A0A2C9UJL7_MANES</name>